<reference evidence="1 2" key="1">
    <citation type="submission" date="2019-09" db="EMBL/GenBank/DDBJ databases">
        <title>Draft genome sequence of various Type strains from the CCUG.</title>
        <authorList>
            <person name="Pineiro-Iglesias B."/>
            <person name="Tunovic T."/>
            <person name="Unosson C."/>
            <person name="Inganas E."/>
            <person name="Ohlen M."/>
            <person name="Cardew S."/>
            <person name="Jensie-Markopoulos S."/>
            <person name="Salva-Serra F."/>
            <person name="Jaen-Luchoro D."/>
            <person name="Karlsson R."/>
            <person name="Svensson-Stadler L."/>
            <person name="Chun J."/>
            <person name="Moore E."/>
        </authorList>
    </citation>
    <scope>NUCLEOTIDE SEQUENCE [LARGE SCALE GENOMIC DNA]</scope>
    <source>
        <strain evidence="1 2">CCUG 53682T</strain>
    </source>
</reference>
<dbReference type="EMBL" id="VXKB01000001">
    <property type="protein sequence ID" value="KAA8717436.1"/>
    <property type="molecule type" value="Genomic_DNA"/>
</dbReference>
<gene>
    <name evidence="1" type="ORF">F4V73_06220</name>
</gene>
<comment type="caution">
    <text evidence="1">The sequence shown here is derived from an EMBL/GenBank/DDBJ whole genome shotgun (WGS) entry which is preliminary data.</text>
</comment>
<evidence type="ECO:0000313" key="1">
    <source>
        <dbReference type="EMBL" id="KAA8717436.1"/>
    </source>
</evidence>
<organism evidence="1 2">
    <name type="scientific">Morganella psychrotolerans</name>
    <dbReference type="NCBI Taxonomy" id="368603"/>
    <lineage>
        <taxon>Bacteria</taxon>
        <taxon>Pseudomonadati</taxon>
        <taxon>Pseudomonadota</taxon>
        <taxon>Gammaproteobacteria</taxon>
        <taxon>Enterobacterales</taxon>
        <taxon>Morganellaceae</taxon>
        <taxon>Morganella</taxon>
    </lineage>
</organism>
<dbReference type="AlphaFoldDB" id="A0A5M9RBM5"/>
<dbReference type="Proteomes" id="UP000322181">
    <property type="component" value="Unassembled WGS sequence"/>
</dbReference>
<dbReference type="RefSeq" id="WP_067361790.1">
    <property type="nucleotide sequence ID" value="NZ_BAAAFS010000001.1"/>
</dbReference>
<sequence>MSGYALLQEYYFTDADKHGWMDAMSYLLDNYKEFPADMDVNIQQEPEFKNFRFVKSPEGVVLFANCMVPGITADDFNQFRAIN</sequence>
<evidence type="ECO:0000313" key="2">
    <source>
        <dbReference type="Proteomes" id="UP000322181"/>
    </source>
</evidence>
<name>A0A5M9RBM5_9GAMM</name>
<dbReference type="OrthoDB" id="6636606at2"/>
<protein>
    <submittedName>
        <fullName evidence="1">Uncharacterized protein</fullName>
    </submittedName>
</protein>
<accession>A0A5M9RBM5</accession>
<proteinExistence type="predicted"/>